<dbReference type="Proteomes" id="UP000015241">
    <property type="component" value="Unassembled WGS sequence"/>
</dbReference>
<feature type="compositionally biased region" description="Polar residues" evidence="1">
    <location>
        <begin position="246"/>
        <end position="264"/>
    </location>
</feature>
<dbReference type="InParanoid" id="S8F5A3"/>
<organism evidence="2 3">
    <name type="scientific">Fomitopsis schrenkii</name>
    <name type="common">Brown rot fungus</name>
    <dbReference type="NCBI Taxonomy" id="2126942"/>
    <lineage>
        <taxon>Eukaryota</taxon>
        <taxon>Fungi</taxon>
        <taxon>Dikarya</taxon>
        <taxon>Basidiomycota</taxon>
        <taxon>Agaricomycotina</taxon>
        <taxon>Agaricomycetes</taxon>
        <taxon>Polyporales</taxon>
        <taxon>Fomitopsis</taxon>
    </lineage>
</organism>
<dbReference type="AlphaFoldDB" id="S8F5A3"/>
<feature type="region of interest" description="Disordered" evidence="1">
    <location>
        <begin position="236"/>
        <end position="279"/>
    </location>
</feature>
<protein>
    <submittedName>
        <fullName evidence="2">Uncharacterized protein</fullName>
    </submittedName>
</protein>
<proteinExistence type="predicted"/>
<evidence type="ECO:0000313" key="2">
    <source>
        <dbReference type="EMBL" id="EPS96870.1"/>
    </source>
</evidence>
<keyword evidence="3" id="KW-1185">Reference proteome</keyword>
<name>S8F5A3_FOMSC</name>
<dbReference type="HOGENOM" id="CLU_997605_0_0_1"/>
<evidence type="ECO:0000313" key="3">
    <source>
        <dbReference type="Proteomes" id="UP000015241"/>
    </source>
</evidence>
<gene>
    <name evidence="2" type="ORF">FOMPIDRAFT_86504</name>
</gene>
<sequence>MSGEIIGQSKYFDEYAGGEEYDVVSRSERKTVIKGVAPAHSFYHDLESHVCSGSRSGSCSGSAFAGRALRCDLRVSSRSTIPTTRGSGDVTGNDQFASNKALSIENWKEFEKKFMAVSDWCWQLRSLLRQFSTIIRKHYEERRFPIGEIYEAFIRALEDSERSIFENSEDPTNEATDEKIEAYNAEVERRAVDCKDWEIPARKLSGPDVILEANGELAHSSDEATRYSLEASLEALRLAPGPASPNPSDSAGSGHTSPSSQPTATNPPPAKPQANMDQK</sequence>
<reference evidence="2 3" key="1">
    <citation type="journal article" date="2012" name="Science">
        <title>The Paleozoic origin of enzymatic lignin decomposition reconstructed from 31 fungal genomes.</title>
        <authorList>
            <person name="Floudas D."/>
            <person name="Binder M."/>
            <person name="Riley R."/>
            <person name="Barry K."/>
            <person name="Blanchette R.A."/>
            <person name="Henrissat B."/>
            <person name="Martinez A.T."/>
            <person name="Otillar R."/>
            <person name="Spatafora J.W."/>
            <person name="Yadav J.S."/>
            <person name="Aerts A."/>
            <person name="Benoit I."/>
            <person name="Boyd A."/>
            <person name="Carlson A."/>
            <person name="Copeland A."/>
            <person name="Coutinho P.M."/>
            <person name="de Vries R.P."/>
            <person name="Ferreira P."/>
            <person name="Findley K."/>
            <person name="Foster B."/>
            <person name="Gaskell J."/>
            <person name="Glotzer D."/>
            <person name="Gorecki P."/>
            <person name="Heitman J."/>
            <person name="Hesse C."/>
            <person name="Hori C."/>
            <person name="Igarashi K."/>
            <person name="Jurgens J.A."/>
            <person name="Kallen N."/>
            <person name="Kersten P."/>
            <person name="Kohler A."/>
            <person name="Kuees U."/>
            <person name="Kumar T.K.A."/>
            <person name="Kuo A."/>
            <person name="LaButti K."/>
            <person name="Larrondo L.F."/>
            <person name="Lindquist E."/>
            <person name="Ling A."/>
            <person name="Lombard V."/>
            <person name="Lucas S."/>
            <person name="Lundell T."/>
            <person name="Martin R."/>
            <person name="McLaughlin D.J."/>
            <person name="Morgenstern I."/>
            <person name="Morin E."/>
            <person name="Murat C."/>
            <person name="Nagy L.G."/>
            <person name="Nolan M."/>
            <person name="Ohm R.A."/>
            <person name="Patyshakuliyeva A."/>
            <person name="Rokas A."/>
            <person name="Ruiz-Duenas F.J."/>
            <person name="Sabat G."/>
            <person name="Salamov A."/>
            <person name="Samejima M."/>
            <person name="Schmutz J."/>
            <person name="Slot J.C."/>
            <person name="St John F."/>
            <person name="Stenlid J."/>
            <person name="Sun H."/>
            <person name="Sun S."/>
            <person name="Syed K."/>
            <person name="Tsang A."/>
            <person name="Wiebenga A."/>
            <person name="Young D."/>
            <person name="Pisabarro A."/>
            <person name="Eastwood D.C."/>
            <person name="Martin F."/>
            <person name="Cullen D."/>
            <person name="Grigoriev I.V."/>
            <person name="Hibbett D.S."/>
        </authorList>
    </citation>
    <scope>NUCLEOTIDE SEQUENCE</scope>
    <source>
        <strain evidence="3">FP-58527</strain>
    </source>
</reference>
<dbReference type="EMBL" id="KE504182">
    <property type="protein sequence ID" value="EPS96870.1"/>
    <property type="molecule type" value="Genomic_DNA"/>
</dbReference>
<evidence type="ECO:0000256" key="1">
    <source>
        <dbReference type="SAM" id="MobiDB-lite"/>
    </source>
</evidence>
<accession>S8F5A3</accession>